<evidence type="ECO:0000313" key="9">
    <source>
        <dbReference type="EMBL" id="GAA0563360.1"/>
    </source>
</evidence>
<keyword evidence="6" id="KW-0788">Thiol protease</keyword>
<keyword evidence="10" id="KW-1185">Reference proteome</keyword>
<protein>
    <recommendedName>
        <fullName evidence="2">Pyrrolidone-carboxylate peptidase</fullName>
    </recommendedName>
    <alternativeName>
        <fullName evidence="7">5-oxoprolyl-peptidase</fullName>
    </alternativeName>
    <alternativeName>
        <fullName evidence="8">Pyroglutamyl-peptidase I</fullName>
    </alternativeName>
</protein>
<dbReference type="CDD" id="cd00501">
    <property type="entry name" value="Peptidase_C15"/>
    <property type="match status" value="1"/>
</dbReference>
<proteinExistence type="inferred from homology"/>
<evidence type="ECO:0000256" key="5">
    <source>
        <dbReference type="ARBA" id="ARBA00022801"/>
    </source>
</evidence>
<evidence type="ECO:0000256" key="3">
    <source>
        <dbReference type="ARBA" id="ARBA00022490"/>
    </source>
</evidence>
<accession>A0ABP3PEP9</accession>
<name>A0ABP3PEP9_9GAMM</name>
<comment type="similarity">
    <text evidence="1">Belongs to the peptidase C15 family.</text>
</comment>
<evidence type="ECO:0000313" key="10">
    <source>
        <dbReference type="Proteomes" id="UP001501169"/>
    </source>
</evidence>
<keyword evidence="4" id="KW-0645">Protease</keyword>
<sequence>MRSILIAVIDNPGPQTGTELYQQLLSLADWQVAKDCQVQVEHLPCVFKQSLTALEQLITNCKPAYLLLINQCRSKVDIQVEKVALNINDASEPDNNQQQPRDSLTAQHGPAAYFSNLPLSAIVDALQNHALPARLSYSAGTFVANHLFYGLMHYIKHQNTSLHGGLIQVPLTPAQACKFPGAASMSTSLVLEAIKLTISISLAHSDSMLRSTG</sequence>
<dbReference type="RefSeq" id="WP_226768110.1">
    <property type="nucleotide sequence ID" value="NZ_BAAAEO010000006.1"/>
</dbReference>
<evidence type="ECO:0000256" key="6">
    <source>
        <dbReference type="ARBA" id="ARBA00022807"/>
    </source>
</evidence>
<keyword evidence="3" id="KW-0963">Cytoplasm</keyword>
<dbReference type="PRINTS" id="PR00706">
    <property type="entry name" value="PYROGLUPTASE"/>
</dbReference>
<dbReference type="InterPro" id="IPR036440">
    <property type="entry name" value="Peptidase_C15-like_sf"/>
</dbReference>
<dbReference type="PIRSF" id="PIRSF015592">
    <property type="entry name" value="Prld-crbxl_pptds"/>
    <property type="match status" value="1"/>
</dbReference>
<dbReference type="PANTHER" id="PTHR23402">
    <property type="entry name" value="PROTEASE FAMILY C15 PYROGLUTAMYL-PEPTIDASE I-RELATED"/>
    <property type="match status" value="1"/>
</dbReference>
<gene>
    <name evidence="9" type="primary">pcp</name>
    <name evidence="9" type="ORF">GCM10009098_34370</name>
</gene>
<dbReference type="Gene3D" id="3.40.630.20">
    <property type="entry name" value="Peptidase C15, pyroglutamyl peptidase I-like"/>
    <property type="match status" value="1"/>
</dbReference>
<dbReference type="PANTHER" id="PTHR23402:SF1">
    <property type="entry name" value="PYROGLUTAMYL-PEPTIDASE I"/>
    <property type="match status" value="1"/>
</dbReference>
<evidence type="ECO:0000256" key="8">
    <source>
        <dbReference type="ARBA" id="ARBA00031559"/>
    </source>
</evidence>
<reference evidence="10" key="1">
    <citation type="journal article" date="2019" name="Int. J. Syst. Evol. Microbiol.">
        <title>The Global Catalogue of Microorganisms (GCM) 10K type strain sequencing project: providing services to taxonomists for standard genome sequencing and annotation.</title>
        <authorList>
            <consortium name="The Broad Institute Genomics Platform"/>
            <consortium name="The Broad Institute Genome Sequencing Center for Infectious Disease"/>
            <person name="Wu L."/>
            <person name="Ma J."/>
        </authorList>
    </citation>
    <scope>NUCLEOTIDE SEQUENCE [LARGE SCALE GENOMIC DNA]</scope>
    <source>
        <strain evidence="10">JCM 14331</strain>
    </source>
</reference>
<dbReference type="InterPro" id="IPR016125">
    <property type="entry name" value="Peptidase_C15-like"/>
</dbReference>
<evidence type="ECO:0000256" key="1">
    <source>
        <dbReference type="ARBA" id="ARBA00006641"/>
    </source>
</evidence>
<dbReference type="Proteomes" id="UP001501169">
    <property type="component" value="Unassembled WGS sequence"/>
</dbReference>
<dbReference type="EMBL" id="BAAAEO010000006">
    <property type="protein sequence ID" value="GAA0563360.1"/>
    <property type="molecule type" value="Genomic_DNA"/>
</dbReference>
<comment type="caution">
    <text evidence="9">The sequence shown here is derived from an EMBL/GenBank/DDBJ whole genome shotgun (WGS) entry which is preliminary data.</text>
</comment>
<dbReference type="InterPro" id="IPR000816">
    <property type="entry name" value="Peptidase_C15"/>
</dbReference>
<keyword evidence="5" id="KW-0378">Hydrolase</keyword>
<organism evidence="9 10">
    <name type="scientific">Rheinheimera aquimaris</name>
    <dbReference type="NCBI Taxonomy" id="412437"/>
    <lineage>
        <taxon>Bacteria</taxon>
        <taxon>Pseudomonadati</taxon>
        <taxon>Pseudomonadota</taxon>
        <taxon>Gammaproteobacteria</taxon>
        <taxon>Chromatiales</taxon>
        <taxon>Chromatiaceae</taxon>
        <taxon>Rheinheimera</taxon>
    </lineage>
</organism>
<evidence type="ECO:0000256" key="2">
    <source>
        <dbReference type="ARBA" id="ARBA00019191"/>
    </source>
</evidence>
<evidence type="ECO:0000256" key="4">
    <source>
        <dbReference type="ARBA" id="ARBA00022670"/>
    </source>
</evidence>
<dbReference type="Pfam" id="PF01470">
    <property type="entry name" value="Peptidase_C15"/>
    <property type="match status" value="1"/>
</dbReference>
<dbReference type="SUPFAM" id="SSF53182">
    <property type="entry name" value="Pyrrolidone carboxyl peptidase (pyroglutamate aminopeptidase)"/>
    <property type="match status" value="1"/>
</dbReference>
<evidence type="ECO:0000256" key="7">
    <source>
        <dbReference type="ARBA" id="ARBA00030836"/>
    </source>
</evidence>